<gene>
    <name evidence="2" type="ORF">IHQ72_11290</name>
</gene>
<sequence length="61" mass="7109">MRYRTNNEGTGYKGRDHDRPIKPEAEHFEHCPVCGQDFDMRDLGQVLHHAEPEHQPLEPVS</sequence>
<reference evidence="2" key="1">
    <citation type="submission" date="2020-09" db="EMBL/GenBank/DDBJ databases">
        <title>Rhizobia associated with sainfoin plants.</title>
        <authorList>
            <person name="Asharfi S."/>
            <person name="Kuzmanovic N."/>
            <person name="Bunk B."/>
            <person name="Sproeer C."/>
            <person name="Becker M."/>
            <person name="Thuenen T."/>
        </authorList>
    </citation>
    <scope>NUCLEOTIDE SEQUENCE</scope>
    <source>
        <strain evidence="2">OM4</strain>
    </source>
</reference>
<dbReference type="Proteomes" id="UP001058098">
    <property type="component" value="Chromosome"/>
</dbReference>
<protein>
    <recommendedName>
        <fullName evidence="4">C2H2-type domain-containing protein</fullName>
    </recommendedName>
</protein>
<organism evidence="2 3">
    <name type="scientific">Mesorhizobium onobrychidis</name>
    <dbReference type="NCBI Taxonomy" id="2775404"/>
    <lineage>
        <taxon>Bacteria</taxon>
        <taxon>Pseudomonadati</taxon>
        <taxon>Pseudomonadota</taxon>
        <taxon>Alphaproteobacteria</taxon>
        <taxon>Hyphomicrobiales</taxon>
        <taxon>Phyllobacteriaceae</taxon>
        <taxon>Mesorhizobium</taxon>
    </lineage>
</organism>
<keyword evidence="3" id="KW-1185">Reference proteome</keyword>
<accession>A0ABY5R734</accession>
<feature type="region of interest" description="Disordered" evidence="1">
    <location>
        <begin position="1"/>
        <end position="20"/>
    </location>
</feature>
<dbReference type="EMBL" id="CP062229">
    <property type="protein sequence ID" value="UVC19291.1"/>
    <property type="molecule type" value="Genomic_DNA"/>
</dbReference>
<evidence type="ECO:0000256" key="1">
    <source>
        <dbReference type="SAM" id="MobiDB-lite"/>
    </source>
</evidence>
<dbReference type="RefSeq" id="WP_258122504.1">
    <property type="nucleotide sequence ID" value="NZ_CP062229.1"/>
</dbReference>
<evidence type="ECO:0000313" key="3">
    <source>
        <dbReference type="Proteomes" id="UP001058098"/>
    </source>
</evidence>
<name>A0ABY5R734_9HYPH</name>
<proteinExistence type="predicted"/>
<evidence type="ECO:0008006" key="4">
    <source>
        <dbReference type="Google" id="ProtNLM"/>
    </source>
</evidence>
<evidence type="ECO:0000313" key="2">
    <source>
        <dbReference type="EMBL" id="UVC19291.1"/>
    </source>
</evidence>